<proteinExistence type="predicted"/>
<gene>
    <name evidence="2" type="ORF">EVAR_75557_1</name>
</gene>
<dbReference type="OrthoDB" id="272985at2759"/>
<evidence type="ECO:0000313" key="3">
    <source>
        <dbReference type="Proteomes" id="UP000299102"/>
    </source>
</evidence>
<sequence length="254" mass="28879">MSCIGFEIVPELITLTDKIYPNIDKAGNNCSSWLKERSILKPTNEQAHCINNFLLEKISTEQIRYESADTVTELKDAVHYPVEFLHSLDPPGIPPHILHIKISAPIMLLRNLNPPKLCIGTRLQVKALQKNVIEVMIFTGQYEGETVFVPRIPLIPSNCHFRFKRLHFPIKVCYAVTINKTQGQSLKMTGIDLRNDCFSHGQLYVACSRVSLCSFGLSCMELRCVHCLIKTDALDQLQQVILTKDWQLRFAVIT</sequence>
<dbReference type="SUPFAM" id="SSF52540">
    <property type="entry name" value="P-loop containing nucleoside triphosphate hydrolases"/>
    <property type="match status" value="1"/>
</dbReference>
<name>A0A4C1UJ26_EUMVA</name>
<protein>
    <recommendedName>
        <fullName evidence="1">DNA helicase Pif1-like 2B domain-containing protein</fullName>
    </recommendedName>
</protein>
<organism evidence="2 3">
    <name type="scientific">Eumeta variegata</name>
    <name type="common">Bagworm moth</name>
    <name type="synonym">Eumeta japonica</name>
    <dbReference type="NCBI Taxonomy" id="151549"/>
    <lineage>
        <taxon>Eukaryota</taxon>
        <taxon>Metazoa</taxon>
        <taxon>Ecdysozoa</taxon>
        <taxon>Arthropoda</taxon>
        <taxon>Hexapoda</taxon>
        <taxon>Insecta</taxon>
        <taxon>Pterygota</taxon>
        <taxon>Neoptera</taxon>
        <taxon>Endopterygota</taxon>
        <taxon>Lepidoptera</taxon>
        <taxon>Glossata</taxon>
        <taxon>Ditrysia</taxon>
        <taxon>Tineoidea</taxon>
        <taxon>Psychidae</taxon>
        <taxon>Oiketicinae</taxon>
        <taxon>Eumeta</taxon>
    </lineage>
</organism>
<dbReference type="InterPro" id="IPR049163">
    <property type="entry name" value="Pif1-like_2B_dom"/>
</dbReference>
<comment type="caution">
    <text evidence="2">The sequence shown here is derived from an EMBL/GenBank/DDBJ whole genome shotgun (WGS) entry which is preliminary data.</text>
</comment>
<dbReference type="Pfam" id="PF21530">
    <property type="entry name" value="Pif1_2B_dom"/>
    <property type="match status" value="1"/>
</dbReference>
<evidence type="ECO:0000259" key="1">
    <source>
        <dbReference type="Pfam" id="PF21530"/>
    </source>
</evidence>
<evidence type="ECO:0000313" key="2">
    <source>
        <dbReference type="EMBL" id="GBP26425.1"/>
    </source>
</evidence>
<dbReference type="InterPro" id="IPR027417">
    <property type="entry name" value="P-loop_NTPase"/>
</dbReference>
<accession>A0A4C1UJ26</accession>
<dbReference type="PANTHER" id="PTHR10492:SF57">
    <property type="entry name" value="ATP-DEPENDENT DNA HELICASE"/>
    <property type="match status" value="1"/>
</dbReference>
<dbReference type="Proteomes" id="UP000299102">
    <property type="component" value="Unassembled WGS sequence"/>
</dbReference>
<dbReference type="AlphaFoldDB" id="A0A4C1UJ26"/>
<feature type="domain" description="DNA helicase Pif1-like 2B" evidence="1">
    <location>
        <begin position="83"/>
        <end position="127"/>
    </location>
</feature>
<reference evidence="2 3" key="1">
    <citation type="journal article" date="2019" name="Commun. Biol.">
        <title>The bagworm genome reveals a unique fibroin gene that provides high tensile strength.</title>
        <authorList>
            <person name="Kono N."/>
            <person name="Nakamura H."/>
            <person name="Ohtoshi R."/>
            <person name="Tomita M."/>
            <person name="Numata K."/>
            <person name="Arakawa K."/>
        </authorList>
    </citation>
    <scope>NUCLEOTIDE SEQUENCE [LARGE SCALE GENOMIC DNA]</scope>
</reference>
<dbReference type="PANTHER" id="PTHR10492">
    <property type="match status" value="1"/>
</dbReference>
<dbReference type="EMBL" id="BGZK01000180">
    <property type="protein sequence ID" value="GBP26425.1"/>
    <property type="molecule type" value="Genomic_DNA"/>
</dbReference>
<keyword evidence="3" id="KW-1185">Reference proteome</keyword>